<evidence type="ECO:0000313" key="3">
    <source>
        <dbReference type="EMBL" id="VDI52846.1"/>
    </source>
</evidence>
<protein>
    <recommendedName>
        <fullName evidence="2">MAM domain-containing protein</fullName>
    </recommendedName>
</protein>
<dbReference type="Proteomes" id="UP000596742">
    <property type="component" value="Unassembled WGS sequence"/>
</dbReference>
<name>A0A8B6FQS3_MYTGA</name>
<organism evidence="3 4">
    <name type="scientific">Mytilus galloprovincialis</name>
    <name type="common">Mediterranean mussel</name>
    <dbReference type="NCBI Taxonomy" id="29158"/>
    <lineage>
        <taxon>Eukaryota</taxon>
        <taxon>Metazoa</taxon>
        <taxon>Spiralia</taxon>
        <taxon>Lophotrochozoa</taxon>
        <taxon>Mollusca</taxon>
        <taxon>Bivalvia</taxon>
        <taxon>Autobranchia</taxon>
        <taxon>Pteriomorphia</taxon>
        <taxon>Mytilida</taxon>
        <taxon>Mytiloidea</taxon>
        <taxon>Mytilidae</taxon>
        <taxon>Mytilinae</taxon>
        <taxon>Mytilus</taxon>
    </lineage>
</organism>
<dbReference type="GO" id="GO:0016020">
    <property type="term" value="C:membrane"/>
    <property type="evidence" value="ECO:0007669"/>
    <property type="project" value="InterPro"/>
</dbReference>
<dbReference type="AlphaFoldDB" id="A0A8B6FQS3"/>
<sequence>VAVVKFTNLKITKAGLTVNQRKFTILTEPERYACNFEQDFCNWLPEINTSAFNWTRIKTFKDHTTELPSINDNTTVPYNTEETFDMTGLAVAIVTCGGLVVCLIIAGICVFKRKTEKQLTLNTDKISNKTDSMNISKTNEVRNTQQRVGLAVHEYVEIDLSKDSSCSDRTKNKENIFRYELAKPLTSDPGGAFRYDLAKPLNTVVKDGRSNDIKVSNKSNDRSEYDTTKMNESTKYNGYNETENIVVYSRTFDGVYDVASNGKRNVTSDNAYEHCAIQDKQ</sequence>
<gene>
    <name evidence="3" type="ORF">MGAL_10B010602</name>
</gene>
<reference evidence="3" key="1">
    <citation type="submission" date="2018-11" db="EMBL/GenBank/DDBJ databases">
        <authorList>
            <person name="Alioto T."/>
            <person name="Alioto T."/>
        </authorList>
    </citation>
    <scope>NUCLEOTIDE SEQUENCE</scope>
</reference>
<proteinExistence type="predicted"/>
<dbReference type="PROSITE" id="PS50060">
    <property type="entry name" value="MAM_2"/>
    <property type="match status" value="1"/>
</dbReference>
<comment type="caution">
    <text evidence="3">The sequence shown here is derived from an EMBL/GenBank/DDBJ whole genome shotgun (WGS) entry which is preliminary data.</text>
</comment>
<evidence type="ECO:0000256" key="1">
    <source>
        <dbReference type="SAM" id="Phobius"/>
    </source>
</evidence>
<keyword evidence="1" id="KW-1133">Transmembrane helix</keyword>
<keyword evidence="1" id="KW-0812">Transmembrane</keyword>
<keyword evidence="1" id="KW-0472">Membrane</keyword>
<accession>A0A8B6FQS3</accession>
<feature type="domain" description="MAM" evidence="2">
    <location>
        <begin position="32"/>
        <end position="59"/>
    </location>
</feature>
<feature type="non-terminal residue" evidence="3">
    <location>
        <position position="281"/>
    </location>
</feature>
<feature type="transmembrane region" description="Helical" evidence="1">
    <location>
        <begin position="89"/>
        <end position="111"/>
    </location>
</feature>
<dbReference type="InterPro" id="IPR000998">
    <property type="entry name" value="MAM_dom"/>
</dbReference>
<keyword evidence="4" id="KW-1185">Reference proteome</keyword>
<evidence type="ECO:0000313" key="4">
    <source>
        <dbReference type="Proteomes" id="UP000596742"/>
    </source>
</evidence>
<dbReference type="EMBL" id="UYJE01007224">
    <property type="protein sequence ID" value="VDI52846.1"/>
    <property type="molecule type" value="Genomic_DNA"/>
</dbReference>
<dbReference type="OrthoDB" id="6187273at2759"/>
<evidence type="ECO:0000259" key="2">
    <source>
        <dbReference type="PROSITE" id="PS50060"/>
    </source>
</evidence>